<dbReference type="EMBL" id="AWUE01014475">
    <property type="protein sequence ID" value="OMP03580.1"/>
    <property type="molecule type" value="Genomic_DNA"/>
</dbReference>
<comment type="caution">
    <text evidence="1">The sequence shown here is derived from an EMBL/GenBank/DDBJ whole genome shotgun (WGS) entry which is preliminary data.</text>
</comment>
<organism evidence="1 2">
    <name type="scientific">Corchorus olitorius</name>
    <dbReference type="NCBI Taxonomy" id="93759"/>
    <lineage>
        <taxon>Eukaryota</taxon>
        <taxon>Viridiplantae</taxon>
        <taxon>Streptophyta</taxon>
        <taxon>Embryophyta</taxon>
        <taxon>Tracheophyta</taxon>
        <taxon>Spermatophyta</taxon>
        <taxon>Magnoliopsida</taxon>
        <taxon>eudicotyledons</taxon>
        <taxon>Gunneridae</taxon>
        <taxon>Pentapetalae</taxon>
        <taxon>rosids</taxon>
        <taxon>malvids</taxon>
        <taxon>Malvales</taxon>
        <taxon>Malvaceae</taxon>
        <taxon>Grewioideae</taxon>
        <taxon>Apeibeae</taxon>
        <taxon>Corchorus</taxon>
    </lineage>
</organism>
<protein>
    <submittedName>
        <fullName evidence="1">Uncharacterized protein</fullName>
    </submittedName>
</protein>
<keyword evidence="2" id="KW-1185">Reference proteome</keyword>
<dbReference type="AlphaFoldDB" id="A0A1R3K902"/>
<evidence type="ECO:0000313" key="1">
    <source>
        <dbReference type="EMBL" id="OMP03580.1"/>
    </source>
</evidence>
<sequence length="41" mass="4658">MALSEMHLIAFTITTGICIYQHSQGVEHDRVDHSVVRDAFE</sequence>
<gene>
    <name evidence="1" type="ORF">COLO4_10341</name>
</gene>
<reference evidence="2" key="1">
    <citation type="submission" date="2013-09" db="EMBL/GenBank/DDBJ databases">
        <title>Corchorus olitorius genome sequencing.</title>
        <authorList>
            <person name="Alam M."/>
            <person name="Haque M.S."/>
            <person name="Islam M.S."/>
            <person name="Emdad E.M."/>
            <person name="Islam M.M."/>
            <person name="Ahmed B."/>
            <person name="Halim A."/>
            <person name="Hossen Q.M.M."/>
            <person name="Hossain M.Z."/>
            <person name="Ahmed R."/>
            <person name="Khan M.M."/>
            <person name="Islam R."/>
            <person name="Rashid M.M."/>
            <person name="Khan S.A."/>
            <person name="Rahman M.S."/>
            <person name="Alam M."/>
            <person name="Yahiya A.S."/>
            <person name="Khan M.S."/>
            <person name="Azam M.S."/>
            <person name="Haque T."/>
            <person name="Lashkar M.Z.H."/>
            <person name="Akhand A.I."/>
            <person name="Morshed G."/>
            <person name="Roy S."/>
            <person name="Uddin K.S."/>
            <person name="Rabeya T."/>
            <person name="Hossain A.S."/>
            <person name="Chowdhury A."/>
            <person name="Snigdha A.R."/>
            <person name="Mortoza M.S."/>
            <person name="Matin S.A."/>
            <person name="Hoque S.M.E."/>
            <person name="Islam M.K."/>
            <person name="Roy D.K."/>
            <person name="Haider R."/>
            <person name="Moosa M.M."/>
            <person name="Elias S.M."/>
            <person name="Hasan A.M."/>
            <person name="Jahan S."/>
            <person name="Shafiuddin M."/>
            <person name="Mahmood N."/>
            <person name="Shommy N.S."/>
        </authorList>
    </citation>
    <scope>NUCLEOTIDE SEQUENCE [LARGE SCALE GENOMIC DNA]</scope>
    <source>
        <strain evidence="2">cv. O-4</strain>
    </source>
</reference>
<evidence type="ECO:0000313" key="2">
    <source>
        <dbReference type="Proteomes" id="UP000187203"/>
    </source>
</evidence>
<proteinExistence type="predicted"/>
<accession>A0A1R3K902</accession>
<name>A0A1R3K902_9ROSI</name>
<dbReference type="Proteomes" id="UP000187203">
    <property type="component" value="Unassembled WGS sequence"/>
</dbReference>